<feature type="compositionally biased region" description="Basic residues" evidence="1">
    <location>
        <begin position="87"/>
        <end position="104"/>
    </location>
</feature>
<reference evidence="3" key="1">
    <citation type="journal article" date="2012" name="Science">
        <title>The Paleozoic origin of enzymatic lignin decomposition reconstructed from 31 fungal genomes.</title>
        <authorList>
            <person name="Floudas D."/>
            <person name="Binder M."/>
            <person name="Riley R."/>
            <person name="Barry K."/>
            <person name="Blanchette R.A."/>
            <person name="Henrissat B."/>
            <person name="Martinez A.T."/>
            <person name="Otillar R."/>
            <person name="Spatafora J.W."/>
            <person name="Yadav J.S."/>
            <person name="Aerts A."/>
            <person name="Benoit I."/>
            <person name="Boyd A."/>
            <person name="Carlson A."/>
            <person name="Copeland A."/>
            <person name="Coutinho P.M."/>
            <person name="de Vries R.P."/>
            <person name="Ferreira P."/>
            <person name="Findley K."/>
            <person name="Foster B."/>
            <person name="Gaskell J."/>
            <person name="Glotzer D."/>
            <person name="Gorecki P."/>
            <person name="Heitman J."/>
            <person name="Hesse C."/>
            <person name="Hori C."/>
            <person name="Igarashi K."/>
            <person name="Jurgens J.A."/>
            <person name="Kallen N."/>
            <person name="Kersten P."/>
            <person name="Kohler A."/>
            <person name="Kuees U."/>
            <person name="Kumar T.K.A."/>
            <person name="Kuo A."/>
            <person name="LaButti K."/>
            <person name="Larrondo L.F."/>
            <person name="Lindquist E."/>
            <person name="Ling A."/>
            <person name="Lombard V."/>
            <person name="Lucas S."/>
            <person name="Lundell T."/>
            <person name="Martin R."/>
            <person name="McLaughlin D.J."/>
            <person name="Morgenstern I."/>
            <person name="Morin E."/>
            <person name="Murat C."/>
            <person name="Nagy L.G."/>
            <person name="Nolan M."/>
            <person name="Ohm R.A."/>
            <person name="Patyshakuliyeva A."/>
            <person name="Rokas A."/>
            <person name="Ruiz-Duenas F.J."/>
            <person name="Sabat G."/>
            <person name="Salamov A."/>
            <person name="Samejima M."/>
            <person name="Schmutz J."/>
            <person name="Slot J.C."/>
            <person name="St John F."/>
            <person name="Stenlid J."/>
            <person name="Sun H."/>
            <person name="Sun S."/>
            <person name="Syed K."/>
            <person name="Tsang A."/>
            <person name="Wiebenga A."/>
            <person name="Young D."/>
            <person name="Pisabarro A."/>
            <person name="Eastwood D.C."/>
            <person name="Martin F."/>
            <person name="Cullen D."/>
            <person name="Grigoriev I.V."/>
            <person name="Hibbett D.S."/>
        </authorList>
    </citation>
    <scope>NUCLEOTIDE SEQUENCE [LARGE SCALE GENOMIC DNA]</scope>
    <source>
        <strain evidence="3">HHB-11173 SS5</strain>
    </source>
</reference>
<organism evidence="2 3">
    <name type="scientific">Punctularia strigosozonata (strain HHB-11173)</name>
    <name type="common">White-rot fungus</name>
    <dbReference type="NCBI Taxonomy" id="741275"/>
    <lineage>
        <taxon>Eukaryota</taxon>
        <taxon>Fungi</taxon>
        <taxon>Dikarya</taxon>
        <taxon>Basidiomycota</taxon>
        <taxon>Agaricomycotina</taxon>
        <taxon>Agaricomycetes</taxon>
        <taxon>Corticiales</taxon>
        <taxon>Punctulariaceae</taxon>
        <taxon>Punctularia</taxon>
    </lineage>
</organism>
<dbReference type="GeneID" id="18880114"/>
<evidence type="ECO:0000313" key="3">
    <source>
        <dbReference type="Proteomes" id="UP000054196"/>
    </source>
</evidence>
<evidence type="ECO:0000256" key="1">
    <source>
        <dbReference type="SAM" id="MobiDB-lite"/>
    </source>
</evidence>
<sequence length="104" mass="11151">MAGPHSPIYWEPGSGWTKLTSLPSPGFLPSGFCSSPPAESDSAYGLIVGGNTWLGDRSLSDLEAPSSHITESQSDFDAESAGDDGKRRKLRRSDRIKKPKTTLT</sequence>
<dbReference type="Proteomes" id="UP000054196">
    <property type="component" value="Unassembled WGS sequence"/>
</dbReference>
<dbReference type="AlphaFoldDB" id="R7S5A9"/>
<feature type="region of interest" description="Disordered" evidence="1">
    <location>
        <begin position="64"/>
        <end position="104"/>
    </location>
</feature>
<dbReference type="RefSeq" id="XP_007388346.1">
    <property type="nucleotide sequence ID" value="XM_007388284.1"/>
</dbReference>
<gene>
    <name evidence="2" type="ORF">PUNSTDRAFT_138595</name>
</gene>
<name>R7S5A9_PUNST</name>
<dbReference type="HOGENOM" id="CLU_2251422_0_0_1"/>
<accession>R7S5A9</accession>
<keyword evidence="3" id="KW-1185">Reference proteome</keyword>
<proteinExistence type="predicted"/>
<protein>
    <submittedName>
        <fullName evidence="2">Uncharacterized protein</fullName>
    </submittedName>
</protein>
<evidence type="ECO:0000313" key="2">
    <source>
        <dbReference type="EMBL" id="EIN04551.1"/>
    </source>
</evidence>
<dbReference type="EMBL" id="JH687554">
    <property type="protein sequence ID" value="EIN04551.1"/>
    <property type="molecule type" value="Genomic_DNA"/>
</dbReference>
<dbReference type="KEGG" id="psq:PUNSTDRAFT_138595"/>